<dbReference type="PROSITE" id="PS51900">
    <property type="entry name" value="CB"/>
    <property type="match status" value="1"/>
</dbReference>
<dbReference type="GO" id="GO:0003677">
    <property type="term" value="F:DNA binding"/>
    <property type="evidence" value="ECO:0007669"/>
    <property type="project" value="UniProtKB-KW"/>
</dbReference>
<dbReference type="PANTHER" id="PTHR30629:SF2">
    <property type="entry name" value="PROPHAGE INTEGRASE INTS-RELATED"/>
    <property type="match status" value="1"/>
</dbReference>
<evidence type="ECO:0000256" key="4">
    <source>
        <dbReference type="ARBA" id="ARBA00023172"/>
    </source>
</evidence>
<keyword evidence="4" id="KW-0233">DNA recombination</keyword>
<dbReference type="InterPro" id="IPR050808">
    <property type="entry name" value="Phage_Integrase"/>
</dbReference>
<dbReference type="GO" id="GO:0044826">
    <property type="term" value="P:viral genome integration into host DNA"/>
    <property type="evidence" value="ECO:0007669"/>
    <property type="project" value="UniProtKB-KW"/>
</dbReference>
<evidence type="ECO:0000256" key="3">
    <source>
        <dbReference type="ARBA" id="ARBA00023125"/>
    </source>
</evidence>
<evidence type="ECO:0000256" key="2">
    <source>
        <dbReference type="ARBA" id="ARBA00022908"/>
    </source>
</evidence>
<keyword evidence="2" id="KW-0229">DNA integration</keyword>
<dbReference type="SUPFAM" id="SSF56349">
    <property type="entry name" value="DNA breaking-rejoining enzymes"/>
    <property type="match status" value="1"/>
</dbReference>
<keyword evidence="5" id="KW-1179">Viral genome integration</keyword>
<dbReference type="InterPro" id="IPR002104">
    <property type="entry name" value="Integrase_catalytic"/>
</dbReference>
<evidence type="ECO:0000313" key="10">
    <source>
        <dbReference type="EMBL" id="KKO11591.1"/>
    </source>
</evidence>
<dbReference type="InterPro" id="IPR011010">
    <property type="entry name" value="DNA_brk_join_enz"/>
</dbReference>
<dbReference type="AlphaFoldDB" id="A0A0F9W2S4"/>
<dbReference type="GO" id="GO:0046718">
    <property type="term" value="P:symbiont entry into host cell"/>
    <property type="evidence" value="ECO:0007669"/>
    <property type="project" value="UniProtKB-KW"/>
</dbReference>
<comment type="caution">
    <text evidence="10">The sequence shown here is derived from an EMBL/GenBank/DDBJ whole genome shotgun (WGS) entry which is preliminary data.</text>
</comment>
<name>A0A0F9W2S4_9ZZZZ</name>
<reference evidence="10" key="1">
    <citation type="journal article" date="2015" name="Nature">
        <title>Complex archaea that bridge the gap between prokaryotes and eukaryotes.</title>
        <authorList>
            <person name="Spang A."/>
            <person name="Saw J.H."/>
            <person name="Jorgensen S.L."/>
            <person name="Zaremba-Niedzwiedzka K."/>
            <person name="Martijn J."/>
            <person name="Lind A.E."/>
            <person name="van Eijk R."/>
            <person name="Schleper C."/>
            <person name="Guy L."/>
            <person name="Ettema T.J."/>
        </authorList>
    </citation>
    <scope>NUCLEOTIDE SEQUENCE</scope>
</reference>
<gene>
    <name evidence="10" type="ORF">LCGC14_0010850</name>
</gene>
<dbReference type="Gene3D" id="1.10.443.10">
    <property type="entry name" value="Intergrase catalytic core"/>
    <property type="match status" value="1"/>
</dbReference>
<keyword evidence="3" id="KW-0238">DNA-binding</keyword>
<sequence>MAKAQAKITSISDAAAHQFLKEAGERDVLSCKRIPGLSLIKLKKGGSWRWRYTDPTGKRRVATLGSYNNMKPVAAAQTVLDLQSNDVDPLQNKQVRRIKAQDAAREAEARTLRHYLDNYYRPHMERSWKADNAKANYNRIAGHFADLLDRDMATIDKIDINKWQLETEKNGRAYSTVRRNFGALKTMIRRAVKDGVLDSDPLANHKLLEPTLKDQHSTRADPGKSERRLLSNEEIHGVLTGLDAFAEELRRQRRSSRAHGKPELSDLDDVNYPHWFIPFCHLGLHTGLRPGDLYSITWQELNLSSSRLTKVCEKTSHAIRREKKPAVVDMRLNTTIKAVLVAWWADQGKPSTGLVFPSPKTGRQLDVQAHRRPWTHVKLLGGLADELNFYAFRHHFISAMLAAGVPVFTVAKLAGHKGVEMILQHYGHLCPDQAVEALDIVASTIACGSSIPGGAVLR</sequence>
<dbReference type="EMBL" id="LAZR01000002">
    <property type="protein sequence ID" value="KKO11591.1"/>
    <property type="molecule type" value="Genomic_DNA"/>
</dbReference>
<evidence type="ECO:0000256" key="5">
    <source>
        <dbReference type="ARBA" id="ARBA00023195"/>
    </source>
</evidence>
<evidence type="ECO:0000259" key="8">
    <source>
        <dbReference type="PROSITE" id="PS51898"/>
    </source>
</evidence>
<evidence type="ECO:0000256" key="1">
    <source>
        <dbReference type="ARBA" id="ARBA00008857"/>
    </source>
</evidence>
<dbReference type="GO" id="GO:0006310">
    <property type="term" value="P:DNA recombination"/>
    <property type="evidence" value="ECO:0007669"/>
    <property type="project" value="UniProtKB-KW"/>
</dbReference>
<evidence type="ECO:0000256" key="6">
    <source>
        <dbReference type="ARBA" id="ARBA00023296"/>
    </source>
</evidence>
<dbReference type="InterPro" id="IPR013762">
    <property type="entry name" value="Integrase-like_cat_sf"/>
</dbReference>
<dbReference type="GO" id="GO:0075713">
    <property type="term" value="P:establishment of integrated proviral latency"/>
    <property type="evidence" value="ECO:0007669"/>
    <property type="project" value="UniProtKB-KW"/>
</dbReference>
<dbReference type="Pfam" id="PF00589">
    <property type="entry name" value="Phage_integrase"/>
    <property type="match status" value="1"/>
</dbReference>
<proteinExistence type="inferred from homology"/>
<dbReference type="Gene3D" id="1.10.150.130">
    <property type="match status" value="1"/>
</dbReference>
<feature type="domain" description="Core-binding (CB)" evidence="9">
    <location>
        <begin position="110"/>
        <end position="192"/>
    </location>
</feature>
<evidence type="ECO:0008006" key="11">
    <source>
        <dbReference type="Google" id="ProtNLM"/>
    </source>
</evidence>
<evidence type="ECO:0000256" key="7">
    <source>
        <dbReference type="SAM" id="MobiDB-lite"/>
    </source>
</evidence>
<organism evidence="10">
    <name type="scientific">marine sediment metagenome</name>
    <dbReference type="NCBI Taxonomy" id="412755"/>
    <lineage>
        <taxon>unclassified sequences</taxon>
        <taxon>metagenomes</taxon>
        <taxon>ecological metagenomes</taxon>
    </lineage>
</organism>
<dbReference type="GO" id="GO:0015074">
    <property type="term" value="P:DNA integration"/>
    <property type="evidence" value="ECO:0007669"/>
    <property type="project" value="UniProtKB-KW"/>
</dbReference>
<evidence type="ECO:0000259" key="9">
    <source>
        <dbReference type="PROSITE" id="PS51900"/>
    </source>
</evidence>
<dbReference type="InterPro" id="IPR044068">
    <property type="entry name" value="CB"/>
</dbReference>
<dbReference type="PROSITE" id="PS51898">
    <property type="entry name" value="TYR_RECOMBINASE"/>
    <property type="match status" value="1"/>
</dbReference>
<comment type="similarity">
    <text evidence="1">Belongs to the 'phage' integrase family.</text>
</comment>
<dbReference type="InterPro" id="IPR010998">
    <property type="entry name" value="Integrase_recombinase_N"/>
</dbReference>
<dbReference type="PANTHER" id="PTHR30629">
    <property type="entry name" value="PROPHAGE INTEGRASE"/>
    <property type="match status" value="1"/>
</dbReference>
<keyword evidence="6" id="KW-1160">Virus entry into host cell</keyword>
<protein>
    <recommendedName>
        <fullName evidence="11">Tyr recombinase domain-containing protein</fullName>
    </recommendedName>
</protein>
<feature type="domain" description="Tyr recombinase" evidence="8">
    <location>
        <begin position="250"/>
        <end position="439"/>
    </location>
</feature>
<feature type="region of interest" description="Disordered" evidence="7">
    <location>
        <begin position="207"/>
        <end position="230"/>
    </location>
</feature>
<accession>A0A0F9W2S4</accession>